<evidence type="ECO:0000256" key="1">
    <source>
        <dbReference type="SAM" id="MobiDB-lite"/>
    </source>
</evidence>
<feature type="compositionally biased region" description="Polar residues" evidence="1">
    <location>
        <begin position="1"/>
        <end position="10"/>
    </location>
</feature>
<reference evidence="2 3" key="1">
    <citation type="submission" date="2020-02" db="EMBL/GenBank/DDBJ databases">
        <title>Genomic and physiological characterization of two novel Nitrospinaceae genera.</title>
        <authorList>
            <person name="Mueller A.J."/>
            <person name="Jung M.-Y."/>
            <person name="Strachan C.R."/>
            <person name="Herbold C.W."/>
            <person name="Kirkegaard R.H."/>
            <person name="Daims H."/>
        </authorList>
    </citation>
    <scope>NUCLEOTIDE SEQUENCE [LARGE SCALE GENOMIC DNA]</scope>
    <source>
        <strain evidence="2">EB</strain>
    </source>
</reference>
<dbReference type="Proteomes" id="UP000594688">
    <property type="component" value="Chromosome"/>
</dbReference>
<dbReference type="EMBL" id="CP048685">
    <property type="protein sequence ID" value="QPJ62650.1"/>
    <property type="molecule type" value="Genomic_DNA"/>
</dbReference>
<keyword evidence="2" id="KW-0378">Hydrolase</keyword>
<sequence>MNEEANLTQGTEDEEEEVLERLIPEEDDDTPPPDRADRVKPIFDLLKADKVEINFDDIRTNFNRLWQYEDGDDLPEDEQHLLTVALFIYLAHLALDDFNIHTVKARGIVTQALTEWTREETEKQVAEEKASDNPFKTFVDNGEARMDAMYSWRGFLRDTKKATDKNWDFKMKKCWFHSFFIRYGRVDFIESACDFDRIPWKAREDYVDLKLSNTFSKLGSFCQFKYSPAK</sequence>
<proteinExistence type="predicted"/>
<dbReference type="Pfam" id="PF14196">
    <property type="entry name" value="ATC_hydrolase"/>
    <property type="match status" value="1"/>
</dbReference>
<organism evidence="2 3">
    <name type="scientific">Candidatus Nitronauta litoralis</name>
    <dbReference type="NCBI Taxonomy" id="2705533"/>
    <lineage>
        <taxon>Bacteria</taxon>
        <taxon>Pseudomonadati</taxon>
        <taxon>Nitrospinota/Tectimicrobiota group</taxon>
        <taxon>Nitrospinota</taxon>
        <taxon>Nitrospinia</taxon>
        <taxon>Nitrospinales</taxon>
        <taxon>Nitrospinaceae</taxon>
        <taxon>Candidatus Nitronauta</taxon>
    </lineage>
</organism>
<dbReference type="InterPro" id="IPR026002">
    <property type="entry name" value="ATC_hydrolase-like"/>
</dbReference>
<dbReference type="AlphaFoldDB" id="A0A7T0BXA9"/>
<feature type="region of interest" description="Disordered" evidence="1">
    <location>
        <begin position="1"/>
        <end position="36"/>
    </location>
</feature>
<name>A0A7T0BXA9_9BACT</name>
<gene>
    <name evidence="2" type="ORF">G3M70_12505</name>
</gene>
<accession>A0A7T0BXA9</accession>
<dbReference type="KEGG" id="nli:G3M70_12505"/>
<evidence type="ECO:0000313" key="2">
    <source>
        <dbReference type="EMBL" id="QPJ62650.1"/>
    </source>
</evidence>
<protein>
    <submittedName>
        <fullName evidence="2">L-2-amino-thiazoline-4-carboxylic acid hydrolase</fullName>
    </submittedName>
</protein>
<dbReference type="GO" id="GO:0016787">
    <property type="term" value="F:hydrolase activity"/>
    <property type="evidence" value="ECO:0007669"/>
    <property type="project" value="UniProtKB-KW"/>
</dbReference>
<evidence type="ECO:0000313" key="3">
    <source>
        <dbReference type="Proteomes" id="UP000594688"/>
    </source>
</evidence>